<feature type="region of interest" description="Disordered" evidence="1">
    <location>
        <begin position="264"/>
        <end position="284"/>
    </location>
</feature>
<dbReference type="EMBL" id="ASGZ01000068">
    <property type="protein sequence ID" value="ESP86925.1"/>
    <property type="molecule type" value="Genomic_DNA"/>
</dbReference>
<dbReference type="RefSeq" id="WP_023395913.1">
    <property type="nucleotide sequence ID" value="NZ_ASGZ01000068.1"/>
</dbReference>
<accession>V4H8B5</accession>
<feature type="domain" description="GFO/IDH/MocA-like oxidoreductase" evidence="3">
    <location>
        <begin position="141"/>
        <end position="248"/>
    </location>
</feature>
<gene>
    <name evidence="4" type="ORF">K933_16727</name>
</gene>
<keyword evidence="5" id="KW-1185">Reference proteome</keyword>
<evidence type="ECO:0000259" key="3">
    <source>
        <dbReference type="Pfam" id="PF22725"/>
    </source>
</evidence>
<name>V4H8B5_9EURY</name>
<reference evidence="4 5" key="1">
    <citation type="journal article" date="2013" name="Genome Announc.">
        <title>Draft Genome Sequence of 'Candidatus Halobonum tyrrellensis' Strain G22, Isolated from the Hypersaline Waters of Lake Tyrrell, Australia.</title>
        <authorList>
            <person name="Ugalde J.A."/>
            <person name="Narasingarao P."/>
            <person name="Kuo S."/>
            <person name="Podell S."/>
            <person name="Allen E.E."/>
        </authorList>
    </citation>
    <scope>NUCLEOTIDE SEQUENCE [LARGE SCALE GENOMIC DNA]</scope>
    <source>
        <strain evidence="4 5">G22</strain>
    </source>
</reference>
<protein>
    <submittedName>
        <fullName evidence="4">Oxidoreductase-like protein</fullName>
    </submittedName>
</protein>
<dbReference type="Pfam" id="PF01408">
    <property type="entry name" value="GFO_IDH_MocA"/>
    <property type="match status" value="1"/>
</dbReference>
<dbReference type="GO" id="GO:0000166">
    <property type="term" value="F:nucleotide binding"/>
    <property type="evidence" value="ECO:0007669"/>
    <property type="project" value="InterPro"/>
</dbReference>
<dbReference type="PANTHER" id="PTHR43377:SF6">
    <property type="entry name" value="GFO_IDH_MOCA-LIKE OXIDOREDUCTASE N-TERMINAL DOMAIN-CONTAINING PROTEIN"/>
    <property type="match status" value="1"/>
</dbReference>
<dbReference type="Pfam" id="PF22725">
    <property type="entry name" value="GFO_IDH_MocA_C3"/>
    <property type="match status" value="1"/>
</dbReference>
<dbReference type="STRING" id="1324957.K933_16727"/>
<proteinExistence type="predicted"/>
<dbReference type="Gene3D" id="3.40.50.720">
    <property type="entry name" value="NAD(P)-binding Rossmann-like Domain"/>
    <property type="match status" value="1"/>
</dbReference>
<sequence length="342" mass="36150">MSRADRTAEPTYAVVGTGHWGSNHARVAAELRAEGLVEEAVVCDLDADRARETGERHDLPWYTDAAALADAGVDAATVATPSPTHRAVATELLEAGVDVLVEKPLAPTADEAWALVDAADRAGRTLAVGHIFRHHPAVCALADRVAAGELGTIRHFRTTRFASRVPRAEAGALRSLSVHDVDLFRLLVDDPDGLYCRLDGGVREGVDDTVTLVLDAGDATGVLSASWQVPVYRGKHRDLTLVGTEGAAYLDFLDHTTFELYDQQVTDGPDGPTAAAPEPETVTVDADPAEPLRAEVEDFLAAAARGREPGAPGRVGAAAVELLDAAARSHEAGERLSLDGER</sequence>
<organism evidence="4 5">
    <name type="scientific">Candidatus Halobonum tyrrellensis G22</name>
    <dbReference type="NCBI Taxonomy" id="1324957"/>
    <lineage>
        <taxon>Archaea</taxon>
        <taxon>Methanobacteriati</taxon>
        <taxon>Methanobacteriota</taxon>
        <taxon>Stenosarchaea group</taxon>
        <taxon>Halobacteria</taxon>
        <taxon>Halobacteriales</taxon>
        <taxon>Haloferacaceae</taxon>
        <taxon>Candidatus Halobonum</taxon>
    </lineage>
</organism>
<dbReference type="InterPro" id="IPR051450">
    <property type="entry name" value="Gfo/Idh/MocA_Oxidoreductases"/>
</dbReference>
<dbReference type="Gene3D" id="3.30.360.10">
    <property type="entry name" value="Dihydrodipicolinate Reductase, domain 2"/>
    <property type="match status" value="1"/>
</dbReference>
<dbReference type="InterPro" id="IPR000683">
    <property type="entry name" value="Gfo/Idh/MocA-like_OxRdtase_N"/>
</dbReference>
<dbReference type="InterPro" id="IPR036291">
    <property type="entry name" value="NAD(P)-bd_dom_sf"/>
</dbReference>
<evidence type="ECO:0000259" key="2">
    <source>
        <dbReference type="Pfam" id="PF01408"/>
    </source>
</evidence>
<dbReference type="OrthoDB" id="25239at2157"/>
<comment type="caution">
    <text evidence="4">The sequence shown here is derived from an EMBL/GenBank/DDBJ whole genome shotgun (WGS) entry which is preliminary data.</text>
</comment>
<evidence type="ECO:0000313" key="5">
    <source>
        <dbReference type="Proteomes" id="UP000017840"/>
    </source>
</evidence>
<evidence type="ECO:0000256" key="1">
    <source>
        <dbReference type="SAM" id="MobiDB-lite"/>
    </source>
</evidence>
<dbReference type="InterPro" id="IPR055170">
    <property type="entry name" value="GFO_IDH_MocA-like_dom"/>
</dbReference>
<dbReference type="PANTHER" id="PTHR43377">
    <property type="entry name" value="BILIVERDIN REDUCTASE A"/>
    <property type="match status" value="1"/>
</dbReference>
<dbReference type="AlphaFoldDB" id="V4H8B5"/>
<dbReference type="SUPFAM" id="SSF55347">
    <property type="entry name" value="Glyceraldehyde-3-phosphate dehydrogenase-like, C-terminal domain"/>
    <property type="match status" value="1"/>
</dbReference>
<dbReference type="SUPFAM" id="SSF51735">
    <property type="entry name" value="NAD(P)-binding Rossmann-fold domains"/>
    <property type="match status" value="1"/>
</dbReference>
<dbReference type="eggNOG" id="arCOG01622">
    <property type="taxonomic scope" value="Archaea"/>
</dbReference>
<feature type="domain" description="Gfo/Idh/MocA-like oxidoreductase N-terminal" evidence="2">
    <location>
        <begin position="12"/>
        <end position="130"/>
    </location>
</feature>
<dbReference type="Proteomes" id="UP000017840">
    <property type="component" value="Unassembled WGS sequence"/>
</dbReference>
<evidence type="ECO:0000313" key="4">
    <source>
        <dbReference type="EMBL" id="ESP86925.1"/>
    </source>
</evidence>